<evidence type="ECO:0000313" key="3">
    <source>
        <dbReference type="Proteomes" id="UP001642540"/>
    </source>
</evidence>
<accession>A0ABP1PJ23</accession>
<feature type="compositionally biased region" description="Low complexity" evidence="1">
    <location>
        <begin position="31"/>
        <end position="43"/>
    </location>
</feature>
<gene>
    <name evidence="2" type="ORF">ODALV1_LOCUS586</name>
</gene>
<dbReference type="EMBL" id="CAXLJM020000003">
    <property type="protein sequence ID" value="CAL8069041.1"/>
    <property type="molecule type" value="Genomic_DNA"/>
</dbReference>
<proteinExistence type="predicted"/>
<protein>
    <submittedName>
        <fullName evidence="2">Uncharacterized protein</fullName>
    </submittedName>
</protein>
<keyword evidence="3" id="KW-1185">Reference proteome</keyword>
<dbReference type="Proteomes" id="UP001642540">
    <property type="component" value="Unassembled WGS sequence"/>
</dbReference>
<evidence type="ECO:0000313" key="2">
    <source>
        <dbReference type="EMBL" id="CAL8069041.1"/>
    </source>
</evidence>
<comment type="caution">
    <text evidence="2">The sequence shown here is derived from an EMBL/GenBank/DDBJ whole genome shotgun (WGS) entry which is preliminary data.</text>
</comment>
<name>A0ABP1PJ23_9HEXA</name>
<sequence>MSTTIRKEADIFVADGGDAGDRTPGLSRIQPSITSPPSDTTSSLLFTNSGPAYESSPPPSTTYTTTVAGPVSRFVYVTIFSPSVPSPYAPELAFCRTQVSPISLCPNTSIPKSLIVSAVSHNTPTNPNLLSSSP</sequence>
<reference evidence="2 3" key="1">
    <citation type="submission" date="2024-08" db="EMBL/GenBank/DDBJ databases">
        <authorList>
            <person name="Cucini C."/>
            <person name="Frati F."/>
        </authorList>
    </citation>
    <scope>NUCLEOTIDE SEQUENCE [LARGE SCALE GENOMIC DNA]</scope>
</reference>
<organism evidence="2 3">
    <name type="scientific">Orchesella dallaii</name>
    <dbReference type="NCBI Taxonomy" id="48710"/>
    <lineage>
        <taxon>Eukaryota</taxon>
        <taxon>Metazoa</taxon>
        <taxon>Ecdysozoa</taxon>
        <taxon>Arthropoda</taxon>
        <taxon>Hexapoda</taxon>
        <taxon>Collembola</taxon>
        <taxon>Entomobryomorpha</taxon>
        <taxon>Entomobryoidea</taxon>
        <taxon>Orchesellidae</taxon>
        <taxon>Orchesellinae</taxon>
        <taxon>Orchesella</taxon>
    </lineage>
</organism>
<feature type="compositionally biased region" description="Basic and acidic residues" evidence="1">
    <location>
        <begin position="1"/>
        <end position="10"/>
    </location>
</feature>
<feature type="region of interest" description="Disordered" evidence="1">
    <location>
        <begin position="1"/>
        <end position="61"/>
    </location>
</feature>
<evidence type="ECO:0000256" key="1">
    <source>
        <dbReference type="SAM" id="MobiDB-lite"/>
    </source>
</evidence>